<dbReference type="CDD" id="cd08066">
    <property type="entry name" value="MPN_AMSH_like"/>
    <property type="match status" value="1"/>
</dbReference>
<reference evidence="13" key="2">
    <citation type="submission" date="2020-04" db="EMBL/GenBank/DDBJ databases">
        <authorList>
            <consortium name="NCBI Genome Project"/>
        </authorList>
    </citation>
    <scope>NUCLEOTIDE SEQUENCE</scope>
    <source>
        <strain evidence="13">CBS 781.70</strain>
    </source>
</reference>
<dbReference type="GO" id="GO:0006508">
    <property type="term" value="P:proteolysis"/>
    <property type="evidence" value="ECO:0007669"/>
    <property type="project" value="UniProtKB-KW"/>
</dbReference>
<dbReference type="InterPro" id="IPR000555">
    <property type="entry name" value="JAMM/MPN+_dom"/>
</dbReference>
<evidence type="ECO:0000256" key="6">
    <source>
        <dbReference type="ARBA" id="ARBA00022801"/>
    </source>
</evidence>
<keyword evidence="6" id="KW-0378">Hydrolase</keyword>
<dbReference type="PANTHER" id="PTHR12947:SF13">
    <property type="entry name" value="FI19924P1"/>
    <property type="match status" value="1"/>
</dbReference>
<feature type="domain" description="MPN" evidence="10">
    <location>
        <begin position="326"/>
        <end position="453"/>
    </location>
</feature>
<feature type="compositionally biased region" description="Basic and acidic residues" evidence="9">
    <location>
        <begin position="118"/>
        <end position="151"/>
    </location>
</feature>
<proteinExistence type="inferred from homology"/>
<dbReference type="GO" id="GO:0016020">
    <property type="term" value="C:membrane"/>
    <property type="evidence" value="ECO:0007669"/>
    <property type="project" value="TreeGrafter"/>
</dbReference>
<accession>A0A6G1FXE9</accession>
<feature type="region of interest" description="Disordered" evidence="9">
    <location>
        <begin position="207"/>
        <end position="306"/>
    </location>
</feature>
<reference evidence="13" key="3">
    <citation type="submission" date="2025-04" db="UniProtKB">
        <authorList>
            <consortium name="RefSeq"/>
        </authorList>
    </citation>
    <scope>IDENTIFICATION</scope>
    <source>
        <strain evidence="13">CBS 781.70</strain>
    </source>
</reference>
<protein>
    <recommendedName>
        <fullName evidence="10">MPN domain-containing protein</fullName>
    </recommendedName>
</protein>
<gene>
    <name evidence="11 13" type="ORF">P152DRAFT_420461</name>
</gene>
<dbReference type="Pfam" id="PF01398">
    <property type="entry name" value="JAB"/>
    <property type="match status" value="1"/>
</dbReference>
<comment type="cofactor">
    <cofactor evidence="1">
        <name>Zn(2+)</name>
        <dbReference type="ChEBI" id="CHEBI:29105"/>
    </cofactor>
</comment>
<keyword evidence="5" id="KW-0833">Ubl conjugation pathway</keyword>
<evidence type="ECO:0000313" key="11">
    <source>
        <dbReference type="EMBL" id="KAF1810575.1"/>
    </source>
</evidence>
<dbReference type="SMART" id="SM00232">
    <property type="entry name" value="JAB_MPN"/>
    <property type="match status" value="1"/>
</dbReference>
<evidence type="ECO:0000256" key="5">
    <source>
        <dbReference type="ARBA" id="ARBA00022786"/>
    </source>
</evidence>
<dbReference type="EMBL" id="ML975165">
    <property type="protein sequence ID" value="KAF1810575.1"/>
    <property type="molecule type" value="Genomic_DNA"/>
</dbReference>
<dbReference type="GO" id="GO:0070536">
    <property type="term" value="P:protein K63-linked deubiquitination"/>
    <property type="evidence" value="ECO:0007669"/>
    <property type="project" value="InterPro"/>
</dbReference>
<dbReference type="InterPro" id="IPR044098">
    <property type="entry name" value="STAMBP/STALP-like_MPN"/>
</dbReference>
<dbReference type="InterPro" id="IPR037518">
    <property type="entry name" value="MPN"/>
</dbReference>
<dbReference type="Gene3D" id="3.40.140.10">
    <property type="entry name" value="Cytidine Deaminase, domain 2"/>
    <property type="match status" value="1"/>
</dbReference>
<evidence type="ECO:0000256" key="9">
    <source>
        <dbReference type="SAM" id="MobiDB-lite"/>
    </source>
</evidence>
<organism evidence="11">
    <name type="scientific">Eremomyces bilateralis CBS 781.70</name>
    <dbReference type="NCBI Taxonomy" id="1392243"/>
    <lineage>
        <taxon>Eukaryota</taxon>
        <taxon>Fungi</taxon>
        <taxon>Dikarya</taxon>
        <taxon>Ascomycota</taxon>
        <taxon>Pezizomycotina</taxon>
        <taxon>Dothideomycetes</taxon>
        <taxon>Dothideomycetes incertae sedis</taxon>
        <taxon>Eremomycetales</taxon>
        <taxon>Eremomycetaceae</taxon>
        <taxon>Eremomyces</taxon>
    </lineage>
</organism>
<evidence type="ECO:0000256" key="8">
    <source>
        <dbReference type="ARBA" id="ARBA00023049"/>
    </source>
</evidence>
<evidence type="ECO:0000313" key="13">
    <source>
        <dbReference type="RefSeq" id="XP_033532206.1"/>
    </source>
</evidence>
<dbReference type="GeneID" id="54417721"/>
<feature type="region of interest" description="Disordered" evidence="9">
    <location>
        <begin position="118"/>
        <end position="160"/>
    </location>
</feature>
<evidence type="ECO:0000256" key="4">
    <source>
        <dbReference type="ARBA" id="ARBA00022723"/>
    </source>
</evidence>
<dbReference type="GO" id="GO:0061578">
    <property type="term" value="F:K63-linked deubiquitinase activity"/>
    <property type="evidence" value="ECO:0007669"/>
    <property type="project" value="InterPro"/>
</dbReference>
<name>A0A6G1FXE9_9PEZI</name>
<dbReference type="OrthoDB" id="3640at2759"/>
<feature type="compositionally biased region" description="Polar residues" evidence="9">
    <location>
        <begin position="237"/>
        <end position="253"/>
    </location>
</feature>
<dbReference type="PROSITE" id="PS50249">
    <property type="entry name" value="MPN"/>
    <property type="match status" value="1"/>
</dbReference>
<keyword evidence="7" id="KW-0862">Zinc</keyword>
<dbReference type="Pfam" id="PF08969">
    <property type="entry name" value="USP8_dimer"/>
    <property type="match status" value="1"/>
</dbReference>
<evidence type="ECO:0000256" key="2">
    <source>
        <dbReference type="ARBA" id="ARBA00010981"/>
    </source>
</evidence>
<dbReference type="SUPFAM" id="SSF102712">
    <property type="entry name" value="JAB1/MPN domain"/>
    <property type="match status" value="1"/>
</dbReference>
<dbReference type="GO" id="GO:0140492">
    <property type="term" value="F:metal-dependent deubiquitinase activity"/>
    <property type="evidence" value="ECO:0007669"/>
    <property type="project" value="InterPro"/>
</dbReference>
<keyword evidence="8" id="KW-0482">Metalloprotease</keyword>
<dbReference type="SUPFAM" id="SSF140856">
    <property type="entry name" value="USP8 N-terminal domain-like"/>
    <property type="match status" value="1"/>
</dbReference>
<reference evidence="11 13" key="1">
    <citation type="submission" date="2020-01" db="EMBL/GenBank/DDBJ databases">
        <authorList>
            <consortium name="DOE Joint Genome Institute"/>
            <person name="Haridas S."/>
            <person name="Albert R."/>
            <person name="Binder M."/>
            <person name="Bloem J."/>
            <person name="Labutti K."/>
            <person name="Salamov A."/>
            <person name="Andreopoulos B."/>
            <person name="Baker S.E."/>
            <person name="Barry K."/>
            <person name="Bills G."/>
            <person name="Bluhm B.H."/>
            <person name="Cannon C."/>
            <person name="Castanera R."/>
            <person name="Culley D.E."/>
            <person name="Daum C."/>
            <person name="Ezra D."/>
            <person name="Gonzalez J.B."/>
            <person name="Henrissat B."/>
            <person name="Kuo A."/>
            <person name="Liang C."/>
            <person name="Lipzen A."/>
            <person name="Lutzoni F."/>
            <person name="Magnuson J."/>
            <person name="Mondo S."/>
            <person name="Nolan M."/>
            <person name="Ohm R."/>
            <person name="Pangilinan J."/>
            <person name="Park H.-J."/>
            <person name="Ramirez L."/>
            <person name="Alfaro M."/>
            <person name="Sun H."/>
            <person name="Tritt A."/>
            <person name="Yoshinaga Y."/>
            <person name="Zwiers L.-H."/>
            <person name="Turgeon B.G."/>
            <person name="Goodwin S.B."/>
            <person name="Spatafora J.W."/>
            <person name="Crous P.W."/>
            <person name="Grigoriev I.V."/>
        </authorList>
    </citation>
    <scope>NUCLEOTIDE SEQUENCE</scope>
    <source>
        <strain evidence="11 13">CBS 781.70</strain>
    </source>
</reference>
<dbReference type="GO" id="GO:0005768">
    <property type="term" value="C:endosome"/>
    <property type="evidence" value="ECO:0007669"/>
    <property type="project" value="TreeGrafter"/>
</dbReference>
<dbReference type="AlphaFoldDB" id="A0A6G1FXE9"/>
<evidence type="ECO:0000259" key="10">
    <source>
        <dbReference type="PROSITE" id="PS50249"/>
    </source>
</evidence>
<dbReference type="InterPro" id="IPR015063">
    <property type="entry name" value="USP8_dimer"/>
</dbReference>
<dbReference type="PANTHER" id="PTHR12947">
    <property type="entry name" value="AMSH-LIKE PROTEASE"/>
    <property type="match status" value="1"/>
</dbReference>
<comment type="similarity">
    <text evidence="2">Belongs to the peptidase M67C family.</text>
</comment>
<keyword evidence="4" id="KW-0479">Metal-binding</keyword>
<keyword evidence="3" id="KW-0645">Protease</keyword>
<dbReference type="RefSeq" id="XP_033532206.1">
    <property type="nucleotide sequence ID" value="XM_033677151.1"/>
</dbReference>
<dbReference type="GO" id="GO:0046872">
    <property type="term" value="F:metal ion binding"/>
    <property type="evidence" value="ECO:0007669"/>
    <property type="project" value="UniProtKB-KW"/>
</dbReference>
<dbReference type="Proteomes" id="UP000504638">
    <property type="component" value="Unplaced"/>
</dbReference>
<evidence type="ECO:0000256" key="7">
    <source>
        <dbReference type="ARBA" id="ARBA00022833"/>
    </source>
</evidence>
<keyword evidence="12" id="KW-1185">Reference proteome</keyword>
<evidence type="ECO:0000256" key="3">
    <source>
        <dbReference type="ARBA" id="ARBA00022670"/>
    </source>
</evidence>
<evidence type="ECO:0000256" key="1">
    <source>
        <dbReference type="ARBA" id="ARBA00001947"/>
    </source>
</evidence>
<dbReference type="FunFam" id="3.40.140.10:FF:000033">
    <property type="entry name" value="AMSH-like protease sst2"/>
    <property type="match status" value="1"/>
</dbReference>
<sequence length="501" mass="56561">MNLSTTTMSNDLHGPPRSVESLAKEAADFEYEPLVPLRYWLRAADAINKQAHAYERDGDDQDAYLLLLRHAILIFEKLQLHPEARQNRVSLTQANNAVKSNLARLEHLKPRIRARYERHLEQTKKRNDEKERWLHEHGQPKRLSSEMERPRSGSRNRKFAVDATEHRDLAVKLARHEFGWKRPRRSVDRVDVDDDVSQDIAAVGKRSQQAFAHRSIGREGETAPFKAAPMPYPSVPKGSSNPLDSFSNLSLNTPPVLPRKESLPPSRPRKLIHEDIRASPPPLPQKVTDTPPAALTPRSMTPAPASKDYTFKPSAFAENGTPLRTIFISPDLRRRFLQIAQQNTLRSLETCGILCGRLISNALFVSHLVIPEQEATSDTCEMVNEETLVEFCDANDLMTLGWIHTHPTQTCFMSSRDLHTHGGYQIQMAESIAIVCAPRHDPSWGIFRLTDPPGLKSILNCTRPGIFHPHEESNIYTDASRPGHVCEASGLEYEVVDLRPG</sequence>
<dbReference type="Gene3D" id="1.20.58.80">
    <property type="entry name" value="Phosphotransferase system, lactose/cellobiose-type IIA subunit"/>
    <property type="match status" value="1"/>
</dbReference>
<evidence type="ECO:0000313" key="12">
    <source>
        <dbReference type="Proteomes" id="UP000504638"/>
    </source>
</evidence>